<evidence type="ECO:0000313" key="4">
    <source>
        <dbReference type="Proteomes" id="UP001180825"/>
    </source>
</evidence>
<accession>A0ABU2AFA4</accession>
<evidence type="ECO:0000256" key="1">
    <source>
        <dbReference type="SAM" id="Phobius"/>
    </source>
</evidence>
<feature type="signal peptide" evidence="2">
    <location>
        <begin position="1"/>
        <end position="29"/>
    </location>
</feature>
<organism evidence="3 4">
    <name type="scientific">Roseateles asaccharophilus</name>
    <dbReference type="NCBI Taxonomy" id="582607"/>
    <lineage>
        <taxon>Bacteria</taxon>
        <taxon>Pseudomonadati</taxon>
        <taxon>Pseudomonadota</taxon>
        <taxon>Betaproteobacteria</taxon>
        <taxon>Burkholderiales</taxon>
        <taxon>Sphaerotilaceae</taxon>
        <taxon>Roseateles</taxon>
    </lineage>
</organism>
<dbReference type="RefSeq" id="WP_310332869.1">
    <property type="nucleotide sequence ID" value="NZ_JAVDXV010000012.1"/>
</dbReference>
<keyword evidence="1" id="KW-0812">Transmembrane</keyword>
<keyword evidence="4" id="KW-1185">Reference proteome</keyword>
<gene>
    <name evidence="3" type="ORF">J2X21_005031</name>
</gene>
<keyword evidence="2" id="KW-0732">Signal</keyword>
<feature type="transmembrane region" description="Helical" evidence="1">
    <location>
        <begin position="42"/>
        <end position="58"/>
    </location>
</feature>
<evidence type="ECO:0000256" key="2">
    <source>
        <dbReference type="SAM" id="SignalP"/>
    </source>
</evidence>
<protein>
    <recommendedName>
        <fullName evidence="5">Mercuric ion transport protein</fullName>
    </recommendedName>
</protein>
<dbReference type="EMBL" id="JAVDXV010000012">
    <property type="protein sequence ID" value="MDR7335864.1"/>
    <property type="molecule type" value="Genomic_DNA"/>
</dbReference>
<sequence length="84" mass="8664">MKSWKLALGLGAACAACCTIPLLGGAAIAASAAALWACADELLPLALLLPALSVLWVWRRRRVARRQACACTTACATGGDHACR</sequence>
<proteinExistence type="predicted"/>
<feature type="chain" id="PRO_5047258206" description="Mercuric ion transport protein" evidence="2">
    <location>
        <begin position="30"/>
        <end position="84"/>
    </location>
</feature>
<name>A0ABU2AFA4_9BURK</name>
<reference evidence="3 4" key="1">
    <citation type="submission" date="2023-07" db="EMBL/GenBank/DDBJ databases">
        <title>Sorghum-associated microbial communities from plants grown in Nebraska, USA.</title>
        <authorList>
            <person name="Schachtman D."/>
        </authorList>
    </citation>
    <scope>NUCLEOTIDE SEQUENCE [LARGE SCALE GENOMIC DNA]</scope>
    <source>
        <strain evidence="3 4">BE316</strain>
    </source>
</reference>
<keyword evidence="1" id="KW-1133">Transmembrane helix</keyword>
<evidence type="ECO:0008006" key="5">
    <source>
        <dbReference type="Google" id="ProtNLM"/>
    </source>
</evidence>
<keyword evidence="1" id="KW-0472">Membrane</keyword>
<dbReference type="Proteomes" id="UP001180825">
    <property type="component" value="Unassembled WGS sequence"/>
</dbReference>
<comment type="caution">
    <text evidence="3">The sequence shown here is derived from an EMBL/GenBank/DDBJ whole genome shotgun (WGS) entry which is preliminary data.</text>
</comment>
<evidence type="ECO:0000313" key="3">
    <source>
        <dbReference type="EMBL" id="MDR7335864.1"/>
    </source>
</evidence>